<keyword evidence="3 8" id="KW-0378">Hydrolase</keyword>
<sequence length="903" mass="102970">MKRRYSLLFIIISLCFSCNPKQKFEVLSLKTSHIDRPLGLEERPVFGWQIQAEAGFKQRAYQLFLASQPDNLESGKADIWDSGKVSSSQSQGVNYPGEMPEDGQRVYWRVIIWDRNNQPASSKDTWFEMGLTQSSSWKASWISSIPEVDSVPPLLPAPYFRKTFQINEGIQQARLYISGLGYHQVQLNGRKVGDHELDPALTRYDKRVKYLVHDVTDLLRSGDNAIGIVLGNGWYNQHTREAWDFDQAPWRASPAVMAQLEIVDQQGREHLVKTDATWKVTQSGPIIFDGVHNGESYDARKEMPGWATPGFADGSWQHAIEISGPEGKPSAQVMPPIRMIQSLKTIKQWEVNDSTLMLDFGQNLTGWARIRINGQAGSRIKMRYGERIYPDSTLDVEELSRFIWTGDTQTDRYYLKGGGEESWHPIFTYQGFQYVEVTRSDPEVELLDIQADVVHTDLAEKGYFRSSNDMFNQLQENFQWSFLGNYHGYPTDCPHREKMGWTGDALLVAETGCYNFDLTRAYLKWMDDFVDEQRPNGDLPGIIPTSGWGYTYNRSEDPERGYGPQWEGAFLEVPWQLYRFTGDSIIIRNYYPALKKYVDYLRAHADGYLLNFGIDDHKQLENKTQGPFLATSFFYYFSVMLSRMAGIAGELQDQQTYADLADRIGEAFHAKYYDLQSGVYDHGGQTAQAVPLFVGLVEKDQEAAVLAGLLQAIDAKDGHIDAGVVGTKSILHVLMDYKQDRILYEMANKRTFPGWGYWVDELNANTLYQNWDGSQSRNHIMFGTIGDYFYKGLAGIRPMEEYPGFEKILIQPSFDNDLEWVEAGHQSPYGWIRSHWKKQGETIRWEVEVPGNSEAEIRLPVGMTGNLRLSGKQIRASDLVRGTDSARSYTGLLVGSGRHVLEF</sequence>
<dbReference type="InterPro" id="IPR012341">
    <property type="entry name" value="6hp_glycosidase-like_sf"/>
</dbReference>
<feature type="domain" description="Bacterial alpha-L-rhamnosidase N-terminal" evidence="5">
    <location>
        <begin position="170"/>
        <end position="340"/>
    </location>
</feature>
<proteinExistence type="predicted"/>
<dbReference type="SUPFAM" id="SSF48208">
    <property type="entry name" value="Six-hairpin glycosidases"/>
    <property type="match status" value="1"/>
</dbReference>
<dbReference type="Gene3D" id="1.50.10.10">
    <property type="match status" value="1"/>
</dbReference>
<dbReference type="PANTHER" id="PTHR33307:SF6">
    <property type="entry name" value="ALPHA-RHAMNOSIDASE (EUROFUNG)-RELATED"/>
    <property type="match status" value="1"/>
</dbReference>
<dbReference type="Pfam" id="PF17389">
    <property type="entry name" value="Bac_rhamnosid6H"/>
    <property type="match status" value="1"/>
</dbReference>
<comment type="catalytic activity">
    <reaction evidence="1">
        <text>Hydrolysis of terminal non-reducing alpha-L-rhamnose residues in alpha-L-rhamnosides.</text>
        <dbReference type="EC" id="3.2.1.40"/>
    </reaction>
</comment>
<dbReference type="InterPro" id="IPR013737">
    <property type="entry name" value="Bac_rhamnosid_N"/>
</dbReference>
<evidence type="ECO:0000256" key="2">
    <source>
        <dbReference type="ARBA" id="ARBA00012652"/>
    </source>
</evidence>
<dbReference type="PIRSF" id="PIRSF010631">
    <property type="entry name" value="A-rhamnsds"/>
    <property type="match status" value="1"/>
</dbReference>
<keyword evidence="9" id="KW-1185">Reference proteome</keyword>
<dbReference type="EC" id="3.2.1.40" evidence="2"/>
<dbReference type="InterPro" id="IPR016007">
    <property type="entry name" value="Alpha_rhamnosid"/>
</dbReference>
<dbReference type="InterPro" id="IPR035398">
    <property type="entry name" value="Bac_rhamnosid_C"/>
</dbReference>
<evidence type="ECO:0000259" key="6">
    <source>
        <dbReference type="Pfam" id="PF17389"/>
    </source>
</evidence>
<dbReference type="Gene3D" id="2.60.40.10">
    <property type="entry name" value="Immunoglobulins"/>
    <property type="match status" value="1"/>
</dbReference>
<dbReference type="SUPFAM" id="SSF49785">
    <property type="entry name" value="Galactose-binding domain-like"/>
    <property type="match status" value="1"/>
</dbReference>
<feature type="domain" description="Alpha-L-rhamnosidase six-hairpin glycosidase" evidence="6">
    <location>
        <begin position="460"/>
        <end position="791"/>
    </location>
</feature>
<dbReference type="EMBL" id="JAANYN010000002">
    <property type="protein sequence ID" value="NHE56579.1"/>
    <property type="molecule type" value="Genomic_DNA"/>
</dbReference>
<evidence type="ECO:0000259" key="5">
    <source>
        <dbReference type="Pfam" id="PF08531"/>
    </source>
</evidence>
<dbReference type="Pfam" id="PF17390">
    <property type="entry name" value="Bac_rhamnosid_C"/>
    <property type="match status" value="1"/>
</dbReference>
<reference evidence="8 9" key="1">
    <citation type="submission" date="2020-03" db="EMBL/GenBank/DDBJ databases">
        <title>Cyclobacterium plantarum sp. nov., a marine bacterium isolated from a coastal-marine wetland.</title>
        <authorList>
            <person name="Sanchez-Porro C."/>
            <person name="Ventosa A."/>
            <person name="Amoozegar M."/>
        </authorList>
    </citation>
    <scope>NUCLEOTIDE SEQUENCE [LARGE SCALE GENOMIC DNA]</scope>
    <source>
        <strain evidence="8 9">GBPx2</strain>
    </source>
</reference>
<evidence type="ECO:0000313" key="8">
    <source>
        <dbReference type="EMBL" id="NHE56579.1"/>
    </source>
</evidence>
<evidence type="ECO:0000313" key="9">
    <source>
        <dbReference type="Proteomes" id="UP000649799"/>
    </source>
</evidence>
<dbReference type="GO" id="GO:0016787">
    <property type="term" value="F:hydrolase activity"/>
    <property type="evidence" value="ECO:0007669"/>
    <property type="project" value="UniProtKB-KW"/>
</dbReference>
<dbReference type="Pfam" id="PF25788">
    <property type="entry name" value="Ig_Rha78A_N"/>
    <property type="match status" value="1"/>
</dbReference>
<dbReference type="InterPro" id="IPR013783">
    <property type="entry name" value="Ig-like_fold"/>
</dbReference>
<evidence type="ECO:0000256" key="1">
    <source>
        <dbReference type="ARBA" id="ARBA00001445"/>
    </source>
</evidence>
<organism evidence="8 9">
    <name type="scientific">Cyclobacterium plantarum</name>
    <dbReference type="NCBI Taxonomy" id="2716263"/>
    <lineage>
        <taxon>Bacteria</taxon>
        <taxon>Pseudomonadati</taxon>
        <taxon>Bacteroidota</taxon>
        <taxon>Cytophagia</taxon>
        <taxon>Cytophagales</taxon>
        <taxon>Cyclobacteriaceae</taxon>
        <taxon>Cyclobacterium</taxon>
    </lineage>
</organism>
<evidence type="ECO:0000256" key="3">
    <source>
        <dbReference type="ARBA" id="ARBA00022801"/>
    </source>
</evidence>
<dbReference type="InterPro" id="IPR008928">
    <property type="entry name" value="6-hairpin_glycosidase_sf"/>
</dbReference>
<accession>A0ABX0H424</accession>
<dbReference type="PANTHER" id="PTHR33307">
    <property type="entry name" value="ALPHA-RHAMNOSIDASE (EUROFUNG)"/>
    <property type="match status" value="1"/>
</dbReference>
<evidence type="ECO:0000259" key="4">
    <source>
        <dbReference type="Pfam" id="PF05592"/>
    </source>
</evidence>
<dbReference type="Pfam" id="PF05592">
    <property type="entry name" value="Bac_rhamnosid"/>
    <property type="match status" value="1"/>
</dbReference>
<feature type="domain" description="Alpha-L-rhamnosidase C-terminal" evidence="7">
    <location>
        <begin position="795"/>
        <end position="864"/>
    </location>
</feature>
<dbReference type="Proteomes" id="UP000649799">
    <property type="component" value="Unassembled WGS sequence"/>
</dbReference>
<dbReference type="Gene3D" id="2.60.120.260">
    <property type="entry name" value="Galactose-binding domain-like"/>
    <property type="match status" value="2"/>
</dbReference>
<name>A0ABX0H424_9BACT</name>
<feature type="domain" description="Alpha-L-rhamnosidase concanavalin-like" evidence="4">
    <location>
        <begin position="351"/>
        <end position="455"/>
    </location>
</feature>
<dbReference type="InterPro" id="IPR035396">
    <property type="entry name" value="Bac_rhamnosid6H"/>
</dbReference>
<dbReference type="InterPro" id="IPR008979">
    <property type="entry name" value="Galactose-bd-like_sf"/>
</dbReference>
<dbReference type="RefSeq" id="WP_166144617.1">
    <property type="nucleotide sequence ID" value="NZ_JAANYN010000002.1"/>
</dbReference>
<dbReference type="InterPro" id="IPR008902">
    <property type="entry name" value="Rhamnosid_concanavalin"/>
</dbReference>
<protein>
    <recommendedName>
        <fullName evidence="2">alpha-L-rhamnosidase</fullName>
        <ecNumber evidence="2">3.2.1.40</ecNumber>
    </recommendedName>
</protein>
<comment type="caution">
    <text evidence="8">The sequence shown here is derived from an EMBL/GenBank/DDBJ whole genome shotgun (WGS) entry which is preliminary data.</text>
</comment>
<gene>
    <name evidence="8" type="ORF">G9Q97_07105</name>
</gene>
<dbReference type="Gene3D" id="2.60.420.10">
    <property type="entry name" value="Maltose phosphorylase, domain 3"/>
    <property type="match status" value="1"/>
</dbReference>
<dbReference type="Pfam" id="PF08531">
    <property type="entry name" value="Bac_rhamnosid_N"/>
    <property type="match status" value="1"/>
</dbReference>
<evidence type="ECO:0000259" key="7">
    <source>
        <dbReference type="Pfam" id="PF17390"/>
    </source>
</evidence>